<reference evidence="2 3" key="1">
    <citation type="journal article" date="2017" name="Genome Biol.">
        <title>New reference genome sequences of hot pepper reveal the massive evolution of plant disease-resistance genes by retroduplication.</title>
        <authorList>
            <person name="Kim S."/>
            <person name="Park J."/>
            <person name="Yeom S.I."/>
            <person name="Kim Y.M."/>
            <person name="Seo E."/>
            <person name="Kim K.T."/>
            <person name="Kim M.S."/>
            <person name="Lee J.M."/>
            <person name="Cheong K."/>
            <person name="Shin H.S."/>
            <person name="Kim S.B."/>
            <person name="Han K."/>
            <person name="Lee J."/>
            <person name="Park M."/>
            <person name="Lee H.A."/>
            <person name="Lee H.Y."/>
            <person name="Lee Y."/>
            <person name="Oh S."/>
            <person name="Lee J.H."/>
            <person name="Choi E."/>
            <person name="Choi E."/>
            <person name="Lee S.E."/>
            <person name="Jeon J."/>
            <person name="Kim H."/>
            <person name="Choi G."/>
            <person name="Song H."/>
            <person name="Lee J."/>
            <person name="Lee S.C."/>
            <person name="Kwon J.K."/>
            <person name="Lee H.Y."/>
            <person name="Koo N."/>
            <person name="Hong Y."/>
            <person name="Kim R.W."/>
            <person name="Kang W.H."/>
            <person name="Huh J.H."/>
            <person name="Kang B.C."/>
            <person name="Yang T.J."/>
            <person name="Lee Y.H."/>
            <person name="Bennetzen J.L."/>
            <person name="Choi D."/>
        </authorList>
    </citation>
    <scope>NUCLEOTIDE SEQUENCE [LARGE SCALE GENOMIC DNA]</scope>
    <source>
        <strain evidence="3">cv. PBC81</strain>
    </source>
</reference>
<accession>A0A2G2V8J8</accession>
<feature type="chain" id="PRO_5013693283" evidence="1">
    <location>
        <begin position="30"/>
        <end position="227"/>
    </location>
</feature>
<gene>
    <name evidence="2" type="ORF">CQW23_31114</name>
</gene>
<reference evidence="3" key="2">
    <citation type="journal article" date="2017" name="J. Anim. Genet.">
        <title>Multiple reference genome sequences of hot pepper reveal the massive evolution of plant disease resistance genes by retroduplication.</title>
        <authorList>
            <person name="Kim S."/>
            <person name="Park J."/>
            <person name="Yeom S.-I."/>
            <person name="Kim Y.-M."/>
            <person name="Seo E."/>
            <person name="Kim K.-T."/>
            <person name="Kim M.-S."/>
            <person name="Lee J.M."/>
            <person name="Cheong K."/>
            <person name="Shin H.-S."/>
            <person name="Kim S.-B."/>
            <person name="Han K."/>
            <person name="Lee J."/>
            <person name="Park M."/>
            <person name="Lee H.-A."/>
            <person name="Lee H.-Y."/>
            <person name="Lee Y."/>
            <person name="Oh S."/>
            <person name="Lee J.H."/>
            <person name="Choi E."/>
            <person name="Choi E."/>
            <person name="Lee S.E."/>
            <person name="Jeon J."/>
            <person name="Kim H."/>
            <person name="Choi G."/>
            <person name="Song H."/>
            <person name="Lee J."/>
            <person name="Lee S.-C."/>
            <person name="Kwon J.-K."/>
            <person name="Lee H.-Y."/>
            <person name="Koo N."/>
            <person name="Hong Y."/>
            <person name="Kim R.W."/>
            <person name="Kang W.-H."/>
            <person name="Huh J.H."/>
            <person name="Kang B.-C."/>
            <person name="Yang T.-J."/>
            <person name="Lee Y.-H."/>
            <person name="Bennetzen J.L."/>
            <person name="Choi D."/>
        </authorList>
    </citation>
    <scope>NUCLEOTIDE SEQUENCE [LARGE SCALE GENOMIC DNA]</scope>
    <source>
        <strain evidence="3">cv. PBC81</strain>
    </source>
</reference>
<keyword evidence="1" id="KW-0732">Signal</keyword>
<dbReference type="AlphaFoldDB" id="A0A2G2V8J8"/>
<evidence type="ECO:0000313" key="3">
    <source>
        <dbReference type="Proteomes" id="UP000224567"/>
    </source>
</evidence>
<feature type="signal peptide" evidence="1">
    <location>
        <begin position="1"/>
        <end position="29"/>
    </location>
</feature>
<dbReference type="OrthoDB" id="406551at2759"/>
<evidence type="ECO:0000256" key="1">
    <source>
        <dbReference type="SAM" id="SignalP"/>
    </source>
</evidence>
<proteinExistence type="predicted"/>
<dbReference type="STRING" id="33114.A0A2G2V8J8"/>
<name>A0A2G2V8J8_CAPBA</name>
<comment type="caution">
    <text evidence="2">The sequence shown here is derived from an EMBL/GenBank/DDBJ whole genome shotgun (WGS) entry which is preliminary data.</text>
</comment>
<evidence type="ECO:0000313" key="2">
    <source>
        <dbReference type="EMBL" id="PHT29312.1"/>
    </source>
</evidence>
<dbReference type="Proteomes" id="UP000224567">
    <property type="component" value="Unassembled WGS sequence"/>
</dbReference>
<protein>
    <submittedName>
        <fullName evidence="2">Uncharacterized protein</fullName>
    </submittedName>
</protein>
<dbReference type="EMBL" id="MLFT02000129">
    <property type="protein sequence ID" value="PHT29312.1"/>
    <property type="molecule type" value="Genomic_DNA"/>
</dbReference>
<organism evidence="2 3">
    <name type="scientific">Capsicum baccatum</name>
    <name type="common">Peruvian pepper</name>
    <dbReference type="NCBI Taxonomy" id="33114"/>
    <lineage>
        <taxon>Eukaryota</taxon>
        <taxon>Viridiplantae</taxon>
        <taxon>Streptophyta</taxon>
        <taxon>Embryophyta</taxon>
        <taxon>Tracheophyta</taxon>
        <taxon>Spermatophyta</taxon>
        <taxon>Magnoliopsida</taxon>
        <taxon>eudicotyledons</taxon>
        <taxon>Gunneridae</taxon>
        <taxon>Pentapetalae</taxon>
        <taxon>asterids</taxon>
        <taxon>lamiids</taxon>
        <taxon>Solanales</taxon>
        <taxon>Solanaceae</taxon>
        <taxon>Solanoideae</taxon>
        <taxon>Capsiceae</taxon>
        <taxon>Capsicum</taxon>
    </lineage>
</organism>
<dbReference type="InterPro" id="IPR038941">
    <property type="entry name" value="At4g14100-like"/>
</dbReference>
<dbReference type="PANTHER" id="PTHR33880:SF17">
    <property type="entry name" value="TRANSFERRING GLYCOSYL GROUP TRANSFERASE"/>
    <property type="match status" value="1"/>
</dbReference>
<sequence length="227" mass="25805">MLISGKSITISSLHLLVAAFSLCLTCITASESGDPEPTPWPEQFHSILFNNNTKGNLQITDLWYDWPNGRNLNIIQSQLGKKEYHVEWDNHTSFHFTLDANKECTVLHFNVGILRPNWFEGAKYLGQRYMDGFLCNVWNRVDHVWYYEDVVTKRPVFWIFINGAGSHVMTFEVGKVLDDPNWQAPVYCFNDANNKEGISSPLSLVTDNDVSIGRLMGAATMDVSLLL</sequence>
<keyword evidence="3" id="KW-1185">Reference proteome</keyword>
<dbReference type="PANTHER" id="PTHR33880">
    <property type="entry name" value="EXPRESSED PROTEIN"/>
    <property type="match status" value="1"/>
</dbReference>
<dbReference type="SUPFAM" id="SSF51011">
    <property type="entry name" value="Glycosyl hydrolase domain"/>
    <property type="match status" value="1"/>
</dbReference>